<accession>A0A9N9XQQ5</accession>
<dbReference type="AlphaFoldDB" id="A0A9N9XQQ5"/>
<comment type="subcellular location">
    <subcellularLocation>
        <location evidence="1">Nucleus</location>
    </subcellularLocation>
</comment>
<feature type="region of interest" description="Disordered" evidence="4">
    <location>
        <begin position="76"/>
        <end position="123"/>
    </location>
</feature>
<feature type="compositionally biased region" description="Basic and acidic residues" evidence="4">
    <location>
        <begin position="469"/>
        <end position="492"/>
    </location>
</feature>
<evidence type="ECO:0000313" key="6">
    <source>
        <dbReference type="Proteomes" id="UP001153712"/>
    </source>
</evidence>
<dbReference type="PANTHER" id="PTHR46380:SF2">
    <property type="entry name" value="CYCLIN-D-BINDING MYB-LIKE TRANSCRIPTION FACTOR 1"/>
    <property type="match status" value="1"/>
</dbReference>
<dbReference type="OrthoDB" id="5812619at2759"/>
<feature type="region of interest" description="Disordered" evidence="4">
    <location>
        <begin position="1"/>
        <end position="28"/>
    </location>
</feature>
<keyword evidence="6" id="KW-1185">Reference proteome</keyword>
<reference evidence="5" key="1">
    <citation type="submission" date="2022-01" db="EMBL/GenBank/DDBJ databases">
        <authorList>
            <person name="King R."/>
        </authorList>
    </citation>
    <scope>NUCLEOTIDE SEQUENCE</scope>
</reference>
<feature type="compositionally biased region" description="Polar residues" evidence="4">
    <location>
        <begin position="331"/>
        <end position="342"/>
    </location>
</feature>
<evidence type="ECO:0000256" key="2">
    <source>
        <dbReference type="ARBA" id="ARBA00023125"/>
    </source>
</evidence>
<evidence type="ECO:0000313" key="5">
    <source>
        <dbReference type="EMBL" id="CAG9862281.1"/>
    </source>
</evidence>
<name>A0A9N9XQQ5_PHYSR</name>
<dbReference type="EMBL" id="OU900098">
    <property type="protein sequence ID" value="CAG9862281.1"/>
    <property type="molecule type" value="Genomic_DNA"/>
</dbReference>
<feature type="region of interest" description="Disordered" evidence="4">
    <location>
        <begin position="318"/>
        <end position="391"/>
    </location>
</feature>
<dbReference type="PANTHER" id="PTHR46380">
    <property type="entry name" value="CYCLIN-D-BINDING MYB-LIKE TRANSCRIPTION FACTOR 1"/>
    <property type="match status" value="1"/>
</dbReference>
<feature type="compositionally biased region" description="Polar residues" evidence="4">
    <location>
        <begin position="107"/>
        <end position="121"/>
    </location>
</feature>
<dbReference type="InterPro" id="IPR051651">
    <property type="entry name" value="DMTF1_DNA-bind_reg"/>
</dbReference>
<feature type="region of interest" description="Disordered" evidence="4">
    <location>
        <begin position="403"/>
        <end position="527"/>
    </location>
</feature>
<feature type="compositionally biased region" description="Polar residues" evidence="4">
    <location>
        <begin position="504"/>
        <end position="519"/>
    </location>
</feature>
<gene>
    <name evidence="5" type="ORF">PHYEVI_LOCUS8601</name>
</gene>
<evidence type="ECO:0000256" key="3">
    <source>
        <dbReference type="ARBA" id="ARBA00023242"/>
    </source>
</evidence>
<dbReference type="GO" id="GO:0000978">
    <property type="term" value="F:RNA polymerase II cis-regulatory region sequence-specific DNA binding"/>
    <property type="evidence" value="ECO:0007669"/>
    <property type="project" value="TreeGrafter"/>
</dbReference>
<keyword evidence="2" id="KW-0238">DNA-binding</keyword>
<evidence type="ECO:0000256" key="4">
    <source>
        <dbReference type="SAM" id="MobiDB-lite"/>
    </source>
</evidence>
<sequence length="1071" mass="126564">MKSYFNETTNSFDDEISTTNVPKNHNSAKNSQNFAEKLDEELFFFDLEGNKYNRKAVIIDMLDSDLEMIYSDDQIPNESEDINDNKKKKKLRKTRNKHSDFHDEITGITNSDNGEVSQNSLKTHKVPSSDCILDSISNEMEKIGVEKGEKSKKKKRKCEERNQSENTVIIDNGDIQKKSKKRKRLLEHNEELIFIEGIGEEEKEKSINENVNDKNCNLNNNEIIHIEYNENNVEKKKKKQKHKEQFESQDKNRIDIIHDISDETRRISKKSKKNKEQNDCLNEEHEKIYNDTNNSETFDEILDIQQENLIINSAEISEKKKKKKRKDKESYTNSPELSLNISEKSKRRELDLEDSNYNEKLDDSSNCIKKSKKSKSKSKEELVHKAAGTENFEEILHIQEGNSNINCAEISEKKKKKKRKENNTISPELSSDIRNKSKKRKVDLEDSNYNEKLDDSSNCIKKSKKSKSKTKEKNLNKKETIQIEYNEVYKETPKKKKKKKYEESNQSENTTINDSNNNGDILKKPKKEKHLLEHKEEFTEENEEEKSINEIDINYEYLIKNEIQIEYNEVFKETLKKKKKKEKYEESNRSESTIINDSNISDNNEKISKKKKKYLLEQQNIEKTEEINPVRIKKEENNDNSVENADVLEGSRGFEETKGNLKQKENKKISIFGRKKMRRIRDPVWMRFQIEKEESSIDCDKNLEGCEIDFDEDKIYMLKRELECTYDESSELSSLYISLPFEEIPDLHVIKRASKPTKEQSHLAKLLNAKTGPFSKEEDEKIRRNWKEFCQSHHLNLEPRVFFKFPRCWPIQEKIKFLQYLSHGLDNRAPYRVHMRFKKIFEPPGLKKGRYTKEEDDIIINYLSRTNSSRPFFELGLLLNRSSKSVEERHYLLSKDNNDNNGDNNVQTKRIKWDVKMAERLIKAIMEITKTSDVSELEKLRLTDVQWKKVSGKMADIPVKKLRRAWDVNVYPKLFMKDKARKVQKRLIKILIENNENDFRTVSWEKYVDHFRGVTATKLYDLFRSMMHNVSDSIRTSLTDVLKYLLENMDSVRTTAKRVKYEFENGKLRSV</sequence>
<protein>
    <submittedName>
        <fullName evidence="5">Uncharacterized protein</fullName>
    </submittedName>
</protein>
<organism evidence="5 6">
    <name type="scientific">Phyllotreta striolata</name>
    <name type="common">Striped flea beetle</name>
    <name type="synonym">Crioceris striolata</name>
    <dbReference type="NCBI Taxonomy" id="444603"/>
    <lineage>
        <taxon>Eukaryota</taxon>
        <taxon>Metazoa</taxon>
        <taxon>Ecdysozoa</taxon>
        <taxon>Arthropoda</taxon>
        <taxon>Hexapoda</taxon>
        <taxon>Insecta</taxon>
        <taxon>Pterygota</taxon>
        <taxon>Neoptera</taxon>
        <taxon>Endopterygota</taxon>
        <taxon>Coleoptera</taxon>
        <taxon>Polyphaga</taxon>
        <taxon>Cucujiformia</taxon>
        <taxon>Chrysomeloidea</taxon>
        <taxon>Chrysomelidae</taxon>
        <taxon>Galerucinae</taxon>
        <taxon>Alticini</taxon>
        <taxon>Phyllotreta</taxon>
    </lineage>
</organism>
<dbReference type="GO" id="GO:0000981">
    <property type="term" value="F:DNA-binding transcription factor activity, RNA polymerase II-specific"/>
    <property type="evidence" value="ECO:0007669"/>
    <property type="project" value="TreeGrafter"/>
</dbReference>
<feature type="compositionally biased region" description="Basic residues" evidence="4">
    <location>
        <begin position="86"/>
        <end position="96"/>
    </location>
</feature>
<dbReference type="Proteomes" id="UP001153712">
    <property type="component" value="Chromosome 5"/>
</dbReference>
<keyword evidence="3" id="KW-0539">Nucleus</keyword>
<proteinExistence type="predicted"/>
<evidence type="ECO:0000256" key="1">
    <source>
        <dbReference type="ARBA" id="ARBA00004123"/>
    </source>
</evidence>
<dbReference type="GO" id="GO:0005634">
    <property type="term" value="C:nucleus"/>
    <property type="evidence" value="ECO:0007669"/>
    <property type="project" value="UniProtKB-SubCell"/>
</dbReference>